<comment type="caution">
    <text evidence="5">The sequence shown here is derived from an EMBL/GenBank/DDBJ whole genome shotgun (WGS) entry which is preliminary data.</text>
</comment>
<dbReference type="InterPro" id="IPR002172">
    <property type="entry name" value="LDrepeatLR_classA_rpt"/>
</dbReference>
<dbReference type="EMBL" id="JACVVK020000710">
    <property type="protein sequence ID" value="KAK7453174.1"/>
    <property type="molecule type" value="Genomic_DNA"/>
</dbReference>
<dbReference type="InterPro" id="IPR036397">
    <property type="entry name" value="RNaseH_sf"/>
</dbReference>
<organism evidence="5 6">
    <name type="scientific">Batillaria attramentaria</name>
    <dbReference type="NCBI Taxonomy" id="370345"/>
    <lineage>
        <taxon>Eukaryota</taxon>
        <taxon>Metazoa</taxon>
        <taxon>Spiralia</taxon>
        <taxon>Lophotrochozoa</taxon>
        <taxon>Mollusca</taxon>
        <taxon>Gastropoda</taxon>
        <taxon>Caenogastropoda</taxon>
        <taxon>Sorbeoconcha</taxon>
        <taxon>Cerithioidea</taxon>
        <taxon>Batillariidae</taxon>
        <taxon>Batillaria</taxon>
    </lineage>
</organism>
<evidence type="ECO:0000313" key="6">
    <source>
        <dbReference type="Proteomes" id="UP001519460"/>
    </source>
</evidence>
<dbReference type="SUPFAM" id="SSF52058">
    <property type="entry name" value="L domain-like"/>
    <property type="match status" value="1"/>
</dbReference>
<dbReference type="SUPFAM" id="SSF57424">
    <property type="entry name" value="LDL receptor-like module"/>
    <property type="match status" value="1"/>
</dbReference>
<evidence type="ECO:0000313" key="5">
    <source>
        <dbReference type="EMBL" id="KAK7453174.1"/>
    </source>
</evidence>
<dbReference type="InterPro" id="IPR032675">
    <property type="entry name" value="LRR_dom_sf"/>
</dbReference>
<dbReference type="PANTHER" id="PTHR24373:SF275">
    <property type="entry name" value="TIR DOMAIN-CONTAINING PROTEIN"/>
    <property type="match status" value="1"/>
</dbReference>
<dbReference type="AlphaFoldDB" id="A0ABD0J3G7"/>
<dbReference type="CDD" id="cd00112">
    <property type="entry name" value="LDLa"/>
    <property type="match status" value="1"/>
</dbReference>
<feature type="coiled-coil region" evidence="4">
    <location>
        <begin position="566"/>
        <end position="593"/>
    </location>
</feature>
<dbReference type="Pfam" id="PF00057">
    <property type="entry name" value="Ldl_recept_a"/>
    <property type="match status" value="1"/>
</dbReference>
<feature type="disulfide bond" evidence="3">
    <location>
        <begin position="332"/>
        <end position="347"/>
    </location>
</feature>
<protein>
    <submittedName>
        <fullName evidence="5">Uncharacterized protein</fullName>
    </submittedName>
</protein>
<dbReference type="InterPro" id="IPR036055">
    <property type="entry name" value="LDL_receptor-like_sf"/>
</dbReference>
<sequence>MKVVTYFGQTDRTCGLTVKVRDAQPRNYRHLATVCGDTPQKNVYSLTNVVLYLLKVKSFEEPFFFSLNFTSVPLNETSEQLEIRYTSLTSGRGGLSLHDATLWARTNPRWWSLLQILRGMVGDFVGDCVYNLSSARRTAANFKHGAKAEGFLVVDSVGTNRSDCRKTHVHWNAGYGSFFYRTCIEIAGSGCDGSMAFYLPPRGEDAPELPDYPDPTCAVVSVNGYVHFIGRLHRYRFHVICEVDIDSERVRHDLKPATIVVLQQVSTSWRRPQLVQCPLHHTTLLFLACDPHTACWGTGYGSVYTCRLPVTPLPPSFTCVNQQERVPYTLVCDYRTDCSDGSDEEFCVFPPCNTRTDVLTYEQRCDGRPGCVNGADEEKCSMTPTGGWLSPDTSPPPAIVNHDSKEKLRVTPWNVSEDADQMNLLPNLKVLTLAGNPLTSFFSGDSILNLSLPALQDLDVSRVFLPELDAAIFSVFPELQVLNLSDCGVERLLGDGFHKIQLLQRLDLQGCPMRLFSPGVFKGLVHLEHVRTARQRRPQKNGRGKIDVRLPDGGTIQISIPTGTVSTNYKAEAEALQTAVTTLEETRDNTHNQVVIFSDALSVLQALLNPRNKGLSTIAASLIRLQQSTEHTVIQWIAQCLRLGSTQIVGYACPDENCSVLANGMCVTGACECRPGFFDPGDKTCKQ</sequence>
<dbReference type="Gene3D" id="3.80.10.10">
    <property type="entry name" value="Ribonuclease Inhibitor"/>
    <property type="match status" value="1"/>
</dbReference>
<dbReference type="InterPro" id="IPR050328">
    <property type="entry name" value="Dev_Immune_Receptor"/>
</dbReference>
<dbReference type="Proteomes" id="UP001519460">
    <property type="component" value="Unassembled WGS sequence"/>
</dbReference>
<reference evidence="5 6" key="1">
    <citation type="journal article" date="2023" name="Sci. Data">
        <title>Genome assembly of the Korean intertidal mud-creeper Batillaria attramentaria.</title>
        <authorList>
            <person name="Patra A.K."/>
            <person name="Ho P.T."/>
            <person name="Jun S."/>
            <person name="Lee S.J."/>
            <person name="Kim Y."/>
            <person name="Won Y.J."/>
        </authorList>
    </citation>
    <scope>NUCLEOTIDE SEQUENCE [LARGE SCALE GENOMIC DNA]</scope>
    <source>
        <strain evidence="5">Wonlab-2016</strain>
    </source>
</reference>
<dbReference type="SMART" id="SM00192">
    <property type="entry name" value="LDLa"/>
    <property type="match status" value="2"/>
</dbReference>
<evidence type="ECO:0000256" key="2">
    <source>
        <dbReference type="ARBA" id="ARBA00023157"/>
    </source>
</evidence>
<dbReference type="Gene3D" id="3.30.420.10">
    <property type="entry name" value="Ribonuclease H-like superfamily/Ribonuclease H"/>
    <property type="match status" value="1"/>
</dbReference>
<dbReference type="Gene3D" id="4.10.400.10">
    <property type="entry name" value="Low-density Lipoprotein Receptor"/>
    <property type="match status" value="1"/>
</dbReference>
<evidence type="ECO:0000256" key="4">
    <source>
        <dbReference type="SAM" id="Coils"/>
    </source>
</evidence>
<proteinExistence type="predicted"/>
<comment type="caution">
    <text evidence="3">Lacks conserved residue(s) required for the propagation of feature annotation.</text>
</comment>
<dbReference type="PROSITE" id="PS50068">
    <property type="entry name" value="LDLRA_2"/>
    <property type="match status" value="1"/>
</dbReference>
<dbReference type="PANTHER" id="PTHR24373">
    <property type="entry name" value="SLIT RELATED LEUCINE-RICH REPEAT NEURONAL PROTEIN"/>
    <property type="match status" value="1"/>
</dbReference>
<keyword evidence="6" id="KW-1185">Reference proteome</keyword>
<keyword evidence="4" id="KW-0175">Coiled coil</keyword>
<name>A0ABD0J3G7_9CAEN</name>
<keyword evidence="2 3" id="KW-1015">Disulfide bond</keyword>
<gene>
    <name evidence="5" type="ORF">BaRGS_00039657</name>
</gene>
<feature type="non-terminal residue" evidence="5">
    <location>
        <position position="687"/>
    </location>
</feature>
<keyword evidence="1" id="KW-0732">Signal</keyword>
<evidence type="ECO:0000256" key="3">
    <source>
        <dbReference type="PROSITE-ProRule" id="PRU00124"/>
    </source>
</evidence>
<accession>A0ABD0J3G7</accession>
<evidence type="ECO:0000256" key="1">
    <source>
        <dbReference type="ARBA" id="ARBA00022729"/>
    </source>
</evidence>